<dbReference type="PROSITE" id="PS51257">
    <property type="entry name" value="PROKAR_LIPOPROTEIN"/>
    <property type="match status" value="1"/>
</dbReference>
<protein>
    <recommendedName>
        <fullName evidence="3">Lipoprotein</fullName>
    </recommendedName>
</protein>
<sequence length="199" mass="22439">MKKRSLSHFAYYAANRAFPVFLLLLLLLGFTACSAEKGAKALDYPAMFGETKNEVLAALDAENLTYKEDDLYANAYVLDRTETLENRDFSVYLLFDLNTDTLYGYRRILFVENPTDADCKLPEKLLSTLTAQYGEPTTYPGLENRISTHLDRLSTDAVGFGEVYNEYWSVSENCDASLGVSFLPDGRLFVDIVCQTPRT</sequence>
<accession>A0AAE3DJ81</accession>
<dbReference type="AlphaFoldDB" id="A0AAE3DJ81"/>
<evidence type="ECO:0000313" key="2">
    <source>
        <dbReference type="Proteomes" id="UP001199424"/>
    </source>
</evidence>
<comment type="caution">
    <text evidence="1">The sequence shown here is derived from an EMBL/GenBank/DDBJ whole genome shotgun (WGS) entry which is preliminary data.</text>
</comment>
<proteinExistence type="predicted"/>
<evidence type="ECO:0000313" key="1">
    <source>
        <dbReference type="EMBL" id="MCC2137599.1"/>
    </source>
</evidence>
<name>A0AAE3DJ81_9FIRM</name>
<evidence type="ECO:0008006" key="3">
    <source>
        <dbReference type="Google" id="ProtNLM"/>
    </source>
</evidence>
<dbReference type="EMBL" id="JAJEQC010000012">
    <property type="protein sequence ID" value="MCC2137599.1"/>
    <property type="molecule type" value="Genomic_DNA"/>
</dbReference>
<dbReference type="Proteomes" id="UP001199424">
    <property type="component" value="Unassembled WGS sequence"/>
</dbReference>
<gene>
    <name evidence="1" type="ORF">LKD31_11335</name>
</gene>
<dbReference type="RefSeq" id="WP_308449784.1">
    <property type="nucleotide sequence ID" value="NZ_JAJEQC010000012.1"/>
</dbReference>
<organism evidence="1 2">
    <name type="scientific">Hominenteromicrobium mulieris</name>
    <dbReference type="NCBI Taxonomy" id="2885357"/>
    <lineage>
        <taxon>Bacteria</taxon>
        <taxon>Bacillati</taxon>
        <taxon>Bacillota</taxon>
        <taxon>Clostridia</taxon>
        <taxon>Eubacteriales</taxon>
        <taxon>Oscillospiraceae</taxon>
        <taxon>Hominenteromicrobium</taxon>
    </lineage>
</organism>
<keyword evidence="2" id="KW-1185">Reference proteome</keyword>
<reference evidence="1" key="1">
    <citation type="submission" date="2021-10" db="EMBL/GenBank/DDBJ databases">
        <title>Anaerobic single-cell dispensing facilitates the cultivation of human gut bacteria.</title>
        <authorList>
            <person name="Afrizal A."/>
        </authorList>
    </citation>
    <scope>NUCLEOTIDE SEQUENCE</scope>
    <source>
        <strain evidence="1">CLA-AA-H250</strain>
    </source>
</reference>